<protein>
    <recommendedName>
        <fullName evidence="11">L-serine dehydratase</fullName>
        <ecNumber evidence="11">4.3.1.17</ecNumber>
    </recommendedName>
</protein>
<dbReference type="Pfam" id="PF03313">
    <property type="entry name" value="SDH_alpha"/>
    <property type="match status" value="1"/>
</dbReference>
<dbReference type="PATRIC" id="fig|742737.3.peg.5037"/>
<evidence type="ECO:0000313" key="14">
    <source>
        <dbReference type="Proteomes" id="UP000005384"/>
    </source>
</evidence>
<organism evidence="13 14">
    <name type="scientific">Hungatella hathewayi WAL-18680</name>
    <dbReference type="NCBI Taxonomy" id="742737"/>
    <lineage>
        <taxon>Bacteria</taxon>
        <taxon>Bacillati</taxon>
        <taxon>Bacillota</taxon>
        <taxon>Clostridia</taxon>
        <taxon>Lachnospirales</taxon>
        <taxon>Lachnospiraceae</taxon>
        <taxon>Hungatella</taxon>
    </lineage>
</organism>
<dbReference type="GO" id="GO:0003941">
    <property type="term" value="F:L-serine ammonia-lyase activity"/>
    <property type="evidence" value="ECO:0007669"/>
    <property type="project" value="UniProtKB-UniRule"/>
</dbReference>
<proteinExistence type="inferred from homology"/>
<dbReference type="GO" id="GO:0051539">
    <property type="term" value="F:4 iron, 4 sulfur cluster binding"/>
    <property type="evidence" value="ECO:0007669"/>
    <property type="project" value="UniProtKB-UniRule"/>
</dbReference>
<evidence type="ECO:0000256" key="7">
    <source>
        <dbReference type="ARBA" id="ARBA00023004"/>
    </source>
</evidence>
<accession>G5ING6</accession>
<sequence length="297" mass="30596">MGLRYDSIEFLVEQAEREGRRLSELCLEEQAKQLECSAKQAFERMAHSYEVMKEAAKQGGQRDVRSASGLTGGDAFRMMEYGKRGKTLTGRVLPFAMGTALAVSEWNAAMGRIVAAPTAGSCGILPAALLTAEQEHGCTVEQCVMALFTASAFGMVIANRACIAGAQGGCQAECGSASAMAAAALVELGGGSPAQSAHAAAIALKCVLGLVCDPVAGLVEIPCIKRNAAGVTTALMAAEMALAGIESAIPADEVILAMKRVGDSMSPALKETAEGGLADTMTGRRLCRQVFGGGADN</sequence>
<keyword evidence="14" id="KW-1185">Reference proteome</keyword>
<comment type="pathway">
    <text evidence="2">Carbohydrate biosynthesis; gluconeogenesis.</text>
</comment>
<name>G5ING6_9FIRM</name>
<keyword evidence="4 11" id="KW-0312">Gluconeogenesis</keyword>
<dbReference type="RefSeq" id="WP_006783032.1">
    <property type="nucleotide sequence ID" value="NZ_CP040506.1"/>
</dbReference>
<keyword evidence="8 11" id="KW-0411">Iron-sulfur</keyword>
<dbReference type="EMBL" id="ADLN01000127">
    <property type="protein sequence ID" value="EHI57137.1"/>
    <property type="molecule type" value="Genomic_DNA"/>
</dbReference>
<dbReference type="HOGENOM" id="CLU_022305_2_0_9"/>
<evidence type="ECO:0000256" key="8">
    <source>
        <dbReference type="ARBA" id="ARBA00023014"/>
    </source>
</evidence>
<comment type="cofactor">
    <cofactor evidence="1 11">
        <name>[4Fe-4S] cluster</name>
        <dbReference type="ChEBI" id="CHEBI:49883"/>
    </cofactor>
</comment>
<dbReference type="InterPro" id="IPR005130">
    <property type="entry name" value="Ser_deHydtase-like_asu"/>
</dbReference>
<gene>
    <name evidence="13" type="ORF">HMPREF9473_05044</name>
</gene>
<comment type="catalytic activity">
    <reaction evidence="10 11">
        <text>L-serine = pyruvate + NH4(+)</text>
        <dbReference type="Rhea" id="RHEA:19169"/>
        <dbReference type="ChEBI" id="CHEBI:15361"/>
        <dbReference type="ChEBI" id="CHEBI:28938"/>
        <dbReference type="ChEBI" id="CHEBI:33384"/>
        <dbReference type="EC" id="4.3.1.17"/>
    </reaction>
</comment>
<evidence type="ECO:0000259" key="12">
    <source>
        <dbReference type="Pfam" id="PF03313"/>
    </source>
</evidence>
<evidence type="ECO:0000256" key="5">
    <source>
        <dbReference type="ARBA" id="ARBA00022485"/>
    </source>
</evidence>
<keyword evidence="5 11" id="KW-0004">4Fe-4S</keyword>
<evidence type="ECO:0000256" key="11">
    <source>
        <dbReference type="RuleBase" id="RU366059"/>
    </source>
</evidence>
<evidence type="ECO:0000256" key="3">
    <source>
        <dbReference type="ARBA" id="ARBA00008636"/>
    </source>
</evidence>
<evidence type="ECO:0000313" key="13">
    <source>
        <dbReference type="EMBL" id="EHI57137.1"/>
    </source>
</evidence>
<dbReference type="InterPro" id="IPR051318">
    <property type="entry name" value="Fe-S_L-Ser"/>
</dbReference>
<evidence type="ECO:0000256" key="9">
    <source>
        <dbReference type="ARBA" id="ARBA00023239"/>
    </source>
</evidence>
<dbReference type="PANTHER" id="PTHR30182:SF1">
    <property type="entry name" value="L-SERINE DEHYDRATASE 1"/>
    <property type="match status" value="1"/>
</dbReference>
<keyword evidence="9 11" id="KW-0456">Lyase</keyword>
<evidence type="ECO:0000256" key="10">
    <source>
        <dbReference type="ARBA" id="ARBA00049406"/>
    </source>
</evidence>
<evidence type="ECO:0000256" key="1">
    <source>
        <dbReference type="ARBA" id="ARBA00001966"/>
    </source>
</evidence>
<dbReference type="OrthoDB" id="9805537at2"/>
<keyword evidence="6 11" id="KW-0479">Metal-binding</keyword>
<dbReference type="NCBIfam" id="TIGR00718">
    <property type="entry name" value="sda_alpha"/>
    <property type="match status" value="1"/>
</dbReference>
<reference evidence="13 14" key="1">
    <citation type="submission" date="2011-08" db="EMBL/GenBank/DDBJ databases">
        <title>The Genome Sequence of Clostridium hathewayi WAL-18680.</title>
        <authorList>
            <consortium name="The Broad Institute Genome Sequencing Platform"/>
            <person name="Earl A."/>
            <person name="Ward D."/>
            <person name="Feldgarden M."/>
            <person name="Gevers D."/>
            <person name="Finegold S.M."/>
            <person name="Summanen P.H."/>
            <person name="Molitoris D.R."/>
            <person name="Song M."/>
            <person name="Daigneault M."/>
            <person name="Allen-Vercoe E."/>
            <person name="Young S.K."/>
            <person name="Zeng Q."/>
            <person name="Gargeya S."/>
            <person name="Fitzgerald M."/>
            <person name="Haas B."/>
            <person name="Abouelleil A."/>
            <person name="Alvarado L."/>
            <person name="Arachchi H.M."/>
            <person name="Berlin A."/>
            <person name="Brown A."/>
            <person name="Chapman S.B."/>
            <person name="Chen Z."/>
            <person name="Dunbar C."/>
            <person name="Freedman E."/>
            <person name="Gearin G."/>
            <person name="Gellesch M."/>
            <person name="Goldberg J."/>
            <person name="Griggs A."/>
            <person name="Gujja S."/>
            <person name="Heiman D."/>
            <person name="Howarth C."/>
            <person name="Larson L."/>
            <person name="Lui A."/>
            <person name="MacDonald P.J.P."/>
            <person name="Montmayeur A."/>
            <person name="Murphy C."/>
            <person name="Neiman D."/>
            <person name="Pearson M."/>
            <person name="Priest M."/>
            <person name="Roberts A."/>
            <person name="Saif S."/>
            <person name="Shea T."/>
            <person name="Shenoy N."/>
            <person name="Sisk P."/>
            <person name="Stolte C."/>
            <person name="Sykes S."/>
            <person name="Wortman J."/>
            <person name="Nusbaum C."/>
            <person name="Birren B."/>
        </authorList>
    </citation>
    <scope>NUCLEOTIDE SEQUENCE [LARGE SCALE GENOMIC DNA]</scope>
    <source>
        <strain evidence="13 14">WAL-18680</strain>
    </source>
</reference>
<evidence type="ECO:0000256" key="2">
    <source>
        <dbReference type="ARBA" id="ARBA00004742"/>
    </source>
</evidence>
<evidence type="ECO:0000256" key="6">
    <source>
        <dbReference type="ARBA" id="ARBA00022723"/>
    </source>
</evidence>
<dbReference type="GO" id="GO:0046872">
    <property type="term" value="F:metal ion binding"/>
    <property type="evidence" value="ECO:0007669"/>
    <property type="project" value="UniProtKB-KW"/>
</dbReference>
<dbReference type="EC" id="4.3.1.17" evidence="11"/>
<feature type="domain" description="Serine dehydratase-like alpha subunit" evidence="12">
    <location>
        <begin position="19"/>
        <end position="278"/>
    </location>
</feature>
<dbReference type="GO" id="GO:0006094">
    <property type="term" value="P:gluconeogenesis"/>
    <property type="evidence" value="ECO:0007669"/>
    <property type="project" value="UniProtKB-KW"/>
</dbReference>
<keyword evidence="7 11" id="KW-0408">Iron</keyword>
<dbReference type="InterPro" id="IPR004642">
    <property type="entry name" value="Ser_deHydtase_asu"/>
</dbReference>
<evidence type="ECO:0000256" key="4">
    <source>
        <dbReference type="ARBA" id="ARBA00022432"/>
    </source>
</evidence>
<dbReference type="Proteomes" id="UP000005384">
    <property type="component" value="Unassembled WGS sequence"/>
</dbReference>
<dbReference type="PANTHER" id="PTHR30182">
    <property type="entry name" value="L-SERINE DEHYDRATASE"/>
    <property type="match status" value="1"/>
</dbReference>
<dbReference type="AlphaFoldDB" id="G5ING6"/>
<comment type="caution">
    <text evidence="13">The sequence shown here is derived from an EMBL/GenBank/DDBJ whole genome shotgun (WGS) entry which is preliminary data.</text>
</comment>
<comment type="similarity">
    <text evidence="3 11">Belongs to the iron-sulfur dependent L-serine dehydratase family.</text>
</comment>